<sequence length="372" mass="41059">MDAFLSKAFPQALYCTEPLLVAFRCRPFTTQTLWVWLDIGSTGASVDDADSWRVPHIEVCISPSRSRLSNEYSENLGCSKMVKSGGRRLHWRVQSTIHRHGQYQGNYYHRSLDTTVGDPRPGAKFNSRSTEAGGKCFAATARSTSTIWTPWKPISTEEFGDAPGGTEPTHLTRTGTGESTEPFTWSCWISASGEWSIDFTALRTFSAIGMLDVQCWNPHIPAGFPGIELLDHIQYLSTRIHFVGVVFCVGSRHVARDAIEITSRRDRLFPSIRGSGYQTKSLTFDCRLFTLDSLLRLAPSAPFTRLLPQMCLNLQPTPSPAPVVLAGATTRPLSSMAAGPDSIPDSCRSLTPFILRPKGDNAEGSDTSSHRR</sequence>
<dbReference type="Proteomes" id="UP001221142">
    <property type="component" value="Unassembled WGS sequence"/>
</dbReference>
<accession>A0AAD7C0P0</accession>
<keyword evidence="2" id="KW-1185">Reference proteome</keyword>
<protein>
    <submittedName>
        <fullName evidence="1">Uncharacterized protein</fullName>
    </submittedName>
</protein>
<organism evidence="1 2">
    <name type="scientific">Roridomyces roridus</name>
    <dbReference type="NCBI Taxonomy" id="1738132"/>
    <lineage>
        <taxon>Eukaryota</taxon>
        <taxon>Fungi</taxon>
        <taxon>Dikarya</taxon>
        <taxon>Basidiomycota</taxon>
        <taxon>Agaricomycotina</taxon>
        <taxon>Agaricomycetes</taxon>
        <taxon>Agaricomycetidae</taxon>
        <taxon>Agaricales</taxon>
        <taxon>Marasmiineae</taxon>
        <taxon>Mycenaceae</taxon>
        <taxon>Roridomyces</taxon>
    </lineage>
</organism>
<reference evidence="1" key="1">
    <citation type="submission" date="2023-03" db="EMBL/GenBank/DDBJ databases">
        <title>Massive genome expansion in bonnet fungi (Mycena s.s.) driven by repeated elements and novel gene families across ecological guilds.</title>
        <authorList>
            <consortium name="Lawrence Berkeley National Laboratory"/>
            <person name="Harder C.B."/>
            <person name="Miyauchi S."/>
            <person name="Viragh M."/>
            <person name="Kuo A."/>
            <person name="Thoen E."/>
            <person name="Andreopoulos B."/>
            <person name="Lu D."/>
            <person name="Skrede I."/>
            <person name="Drula E."/>
            <person name="Henrissat B."/>
            <person name="Morin E."/>
            <person name="Kohler A."/>
            <person name="Barry K."/>
            <person name="LaButti K."/>
            <person name="Morin E."/>
            <person name="Salamov A."/>
            <person name="Lipzen A."/>
            <person name="Mereny Z."/>
            <person name="Hegedus B."/>
            <person name="Baldrian P."/>
            <person name="Stursova M."/>
            <person name="Weitz H."/>
            <person name="Taylor A."/>
            <person name="Grigoriev I.V."/>
            <person name="Nagy L.G."/>
            <person name="Martin F."/>
            <person name="Kauserud H."/>
        </authorList>
    </citation>
    <scope>NUCLEOTIDE SEQUENCE</scope>
    <source>
        <strain evidence="1">9284</strain>
    </source>
</reference>
<evidence type="ECO:0000313" key="1">
    <source>
        <dbReference type="EMBL" id="KAJ7636334.1"/>
    </source>
</evidence>
<dbReference type="EMBL" id="JARKIF010000006">
    <property type="protein sequence ID" value="KAJ7636334.1"/>
    <property type="molecule type" value="Genomic_DNA"/>
</dbReference>
<dbReference type="AlphaFoldDB" id="A0AAD7C0P0"/>
<name>A0AAD7C0P0_9AGAR</name>
<gene>
    <name evidence="1" type="ORF">FB45DRAFT_864387</name>
</gene>
<comment type="caution">
    <text evidence="1">The sequence shown here is derived from an EMBL/GenBank/DDBJ whole genome shotgun (WGS) entry which is preliminary data.</text>
</comment>
<proteinExistence type="predicted"/>
<evidence type="ECO:0000313" key="2">
    <source>
        <dbReference type="Proteomes" id="UP001221142"/>
    </source>
</evidence>